<dbReference type="Proteomes" id="UP000054166">
    <property type="component" value="Unassembled WGS sequence"/>
</dbReference>
<reference evidence="3" key="2">
    <citation type="submission" date="2015-01" db="EMBL/GenBank/DDBJ databases">
        <title>Evolutionary Origins and Diversification of the Mycorrhizal Mutualists.</title>
        <authorList>
            <consortium name="DOE Joint Genome Institute"/>
            <consortium name="Mycorrhizal Genomics Consortium"/>
            <person name="Kohler A."/>
            <person name="Kuo A."/>
            <person name="Nagy L.G."/>
            <person name="Floudas D."/>
            <person name="Copeland A."/>
            <person name="Barry K.W."/>
            <person name="Cichocki N."/>
            <person name="Veneault-Fourrey C."/>
            <person name="LaButti K."/>
            <person name="Lindquist E.A."/>
            <person name="Lipzen A."/>
            <person name="Lundell T."/>
            <person name="Morin E."/>
            <person name="Murat C."/>
            <person name="Riley R."/>
            <person name="Ohm R."/>
            <person name="Sun H."/>
            <person name="Tunlid A."/>
            <person name="Henrissat B."/>
            <person name="Grigoriev I.V."/>
            <person name="Hibbett D.S."/>
            <person name="Martin F."/>
        </authorList>
    </citation>
    <scope>NUCLEOTIDE SEQUENCE [LARGE SCALE GENOMIC DNA]</scope>
    <source>
        <strain evidence="3">F 1598</strain>
    </source>
</reference>
<dbReference type="EMBL" id="KN833065">
    <property type="protein sequence ID" value="KIM74162.1"/>
    <property type="molecule type" value="Genomic_DNA"/>
</dbReference>
<accession>A0A0C3BA12</accession>
<gene>
    <name evidence="2" type="ORF">PILCRDRAFT_828449</name>
</gene>
<evidence type="ECO:0000313" key="2">
    <source>
        <dbReference type="EMBL" id="KIM74162.1"/>
    </source>
</evidence>
<feature type="region of interest" description="Disordered" evidence="1">
    <location>
        <begin position="93"/>
        <end position="132"/>
    </location>
</feature>
<reference evidence="2 3" key="1">
    <citation type="submission" date="2014-04" db="EMBL/GenBank/DDBJ databases">
        <authorList>
            <consortium name="DOE Joint Genome Institute"/>
            <person name="Kuo A."/>
            <person name="Tarkka M."/>
            <person name="Buscot F."/>
            <person name="Kohler A."/>
            <person name="Nagy L.G."/>
            <person name="Floudas D."/>
            <person name="Copeland A."/>
            <person name="Barry K.W."/>
            <person name="Cichocki N."/>
            <person name="Veneault-Fourrey C."/>
            <person name="LaButti K."/>
            <person name="Lindquist E.A."/>
            <person name="Lipzen A."/>
            <person name="Lundell T."/>
            <person name="Morin E."/>
            <person name="Murat C."/>
            <person name="Sun H."/>
            <person name="Tunlid A."/>
            <person name="Henrissat B."/>
            <person name="Grigoriev I.V."/>
            <person name="Hibbett D.S."/>
            <person name="Martin F."/>
            <person name="Nordberg H.P."/>
            <person name="Cantor M.N."/>
            <person name="Hua S.X."/>
        </authorList>
    </citation>
    <scope>NUCLEOTIDE SEQUENCE [LARGE SCALE GENOMIC DNA]</scope>
    <source>
        <strain evidence="2 3">F 1598</strain>
    </source>
</reference>
<proteinExistence type="predicted"/>
<evidence type="ECO:0000313" key="3">
    <source>
        <dbReference type="Proteomes" id="UP000054166"/>
    </source>
</evidence>
<dbReference type="HOGENOM" id="CLU_1294861_0_0_1"/>
<evidence type="ECO:0000256" key="1">
    <source>
        <dbReference type="SAM" id="MobiDB-lite"/>
    </source>
</evidence>
<name>A0A0C3BA12_PILCF</name>
<keyword evidence="3" id="KW-1185">Reference proteome</keyword>
<protein>
    <submittedName>
        <fullName evidence="2">Uncharacterized protein</fullName>
    </submittedName>
</protein>
<organism evidence="2 3">
    <name type="scientific">Piloderma croceum (strain F 1598)</name>
    <dbReference type="NCBI Taxonomy" id="765440"/>
    <lineage>
        <taxon>Eukaryota</taxon>
        <taxon>Fungi</taxon>
        <taxon>Dikarya</taxon>
        <taxon>Basidiomycota</taxon>
        <taxon>Agaricomycotina</taxon>
        <taxon>Agaricomycetes</taxon>
        <taxon>Agaricomycetidae</taxon>
        <taxon>Atheliales</taxon>
        <taxon>Atheliaceae</taxon>
        <taxon>Piloderma</taxon>
    </lineage>
</organism>
<sequence length="213" mass="24707">MKRYGKMWNVRSLNKHWAKNLVTLRSDWRLSYDHGDWAFAPSAEILQKIFDFNDSNFTMPYPGYSSNDLQDYVFISLPSLKLRYIFPQIKEFEDDDTDDEDQEEEDGDEEMGENENEKENEEEEEGGCDGDWDIGDGNFTAYRAPFSDFRLPKHHAHPFFVIMNALPKLGANLLSLTPDQKTLFNLVVSIEAIWPRRLVSSTHTTGNLQEAQV</sequence>
<dbReference type="OrthoDB" id="3133596at2759"/>
<dbReference type="AlphaFoldDB" id="A0A0C3BA12"/>
<dbReference type="InParanoid" id="A0A0C3BA12"/>